<dbReference type="Pfam" id="PF07905">
    <property type="entry name" value="PucR"/>
    <property type="match status" value="1"/>
</dbReference>
<evidence type="ECO:0000259" key="1">
    <source>
        <dbReference type="Pfam" id="PF07905"/>
    </source>
</evidence>
<protein>
    <submittedName>
        <fullName evidence="2">PucR family transcriptional regulator</fullName>
    </submittedName>
</protein>
<comment type="caution">
    <text evidence="2">The sequence shown here is derived from an EMBL/GenBank/DDBJ whole genome shotgun (WGS) entry which is preliminary data.</text>
</comment>
<accession>A0AAE3ECF7</accession>
<organism evidence="2 3">
    <name type="scientific">Hominifimenecus microfluidus</name>
    <dbReference type="NCBI Taxonomy" id="2885348"/>
    <lineage>
        <taxon>Bacteria</taxon>
        <taxon>Bacillati</taxon>
        <taxon>Bacillota</taxon>
        <taxon>Clostridia</taxon>
        <taxon>Lachnospirales</taxon>
        <taxon>Lachnospiraceae</taxon>
        <taxon>Hominifimenecus</taxon>
    </lineage>
</organism>
<keyword evidence="3" id="KW-1185">Reference proteome</keyword>
<evidence type="ECO:0000313" key="3">
    <source>
        <dbReference type="Proteomes" id="UP001198182"/>
    </source>
</evidence>
<dbReference type="Proteomes" id="UP001198182">
    <property type="component" value="Unassembled WGS sequence"/>
</dbReference>
<dbReference type="EMBL" id="JAJEQR010000072">
    <property type="protein sequence ID" value="MCC2232517.1"/>
    <property type="molecule type" value="Genomic_DNA"/>
</dbReference>
<dbReference type="InterPro" id="IPR012914">
    <property type="entry name" value="PucR_dom"/>
</dbReference>
<dbReference type="InterPro" id="IPR042070">
    <property type="entry name" value="PucR_C-HTH_sf"/>
</dbReference>
<dbReference type="Gene3D" id="1.10.10.2840">
    <property type="entry name" value="PucR C-terminal helix-turn-helix domain"/>
    <property type="match status" value="1"/>
</dbReference>
<reference evidence="2" key="1">
    <citation type="submission" date="2021-10" db="EMBL/GenBank/DDBJ databases">
        <title>Anaerobic single-cell dispensing facilitates the cultivation of human gut bacteria.</title>
        <authorList>
            <person name="Afrizal A."/>
        </authorList>
    </citation>
    <scope>NUCLEOTIDE SEQUENCE</scope>
    <source>
        <strain evidence="2">CLA-AA-H215</strain>
    </source>
</reference>
<name>A0AAE3ECF7_9FIRM</name>
<proteinExistence type="predicted"/>
<sequence>MLRVIDLLRLPSLSEAYVAAGGKGIFNVIHKFEVLEETYPSVVRFLTEHTVYLTNFWSLAEDKESRIRLIEEMISHHCAGIGIMPGVHLNNVIDPEILQLANEKSFPIIYIPESVRWGHLISEYSIVSSRNVDDFENNWMKPVLDLFTGFHVKEDPNVFCRKLGEMLNLPIIIATVTVYSYGAEGINVALLISKIQKILQSGRETVQSPMMVRVDNSRVAVVYLGKSSIIACCVAHMEMRDNALQLYHQVAPFAVCELDRITGKVYPTREKVNLRFYANKRMYIAFLMGENYRKCENQRSRNYIVYESSSYQKYCILLIPEKEEKNFSIYEAYCEIFHMVEPELFVFSQSKYNQRQVLQEVSHMKDLLHSLLYLKGIYSMDELPLIYIMSNMPYEYDARLFSARTTAEMSVADAVLFLHTLRLYLVLRNITDVSKLMGIHVNSVKYRLTKALQYMEIDEDIPLNELPFVQLLVILEHFIADNK</sequence>
<feature type="domain" description="Purine catabolism PurC-like" evidence="1">
    <location>
        <begin position="6"/>
        <end position="122"/>
    </location>
</feature>
<dbReference type="RefSeq" id="WP_308454923.1">
    <property type="nucleotide sequence ID" value="NZ_JAJEQR010000072.1"/>
</dbReference>
<dbReference type="AlphaFoldDB" id="A0AAE3ECF7"/>
<gene>
    <name evidence="2" type="ORF">LKD81_16220</name>
</gene>
<evidence type="ECO:0000313" key="2">
    <source>
        <dbReference type="EMBL" id="MCC2232517.1"/>
    </source>
</evidence>